<evidence type="ECO:0000256" key="5">
    <source>
        <dbReference type="ARBA" id="ARBA00023180"/>
    </source>
</evidence>
<sequence length="551" mass="60002">MGPRGLPRLLLVLLDCWASVNAQAGTTLVVTTEDLNSTEPAPTTPRPVLSARPPGTPRNPGPSSGPRPTPVTDVAALCVCDLSPAQCDINCCCDPDCSSVDFSVFSDCSVPVVMGDSQFCSQKAAIYSLNLTANPPQRIFKVVDQINPSIFCIHITNYKPALSFIDPEVPDENNFDKLMKTLDGFSLNTESDVSLTNEPDVPNTTKYEYGVLLQTSDSFLRFPSPLTSSLCTDNNPAAFLMNQAVKCTRRINLEQCEEMEALSMAHYSSPKILRVPNSKTKVKYSLTYTDAGEVTKADLSLLLGTVSDTELPLQQKFEIHFIQQNTKPVPLSGNPGYVVGLPLAAGFQPHKGYPFGSVGKVDFPVHTMNRYGQLTILRSTAEQDCLAVEGIRTPVLFGYNMQSGCKLRLTSTITCPLVVEKVKSLLKGQGFPDYVASFGNSQAQDVLDWVPIHFIAQAPHMKDVCQLPLALVIEVKWTKYGSLLNPQAKIVNVTANLISSSYPKTNSGKERTVLISTAVSFVDVSAPAEAGFRARPTINAKLPFNFFFPFV</sequence>
<feature type="domain" description="Tectonic-1-3" evidence="8">
    <location>
        <begin position="333"/>
        <end position="524"/>
    </location>
</feature>
<evidence type="ECO:0000256" key="7">
    <source>
        <dbReference type="SAM" id="SignalP"/>
    </source>
</evidence>
<dbReference type="Proteomes" id="UP001177744">
    <property type="component" value="Unassembled WGS sequence"/>
</dbReference>
<dbReference type="PANTHER" id="PTHR14611:SF1">
    <property type="entry name" value="TECTONIC-1"/>
    <property type="match status" value="1"/>
</dbReference>
<proteinExistence type="inferred from homology"/>
<dbReference type="InterPro" id="IPR057724">
    <property type="entry name" value="TCTN1-3_N"/>
</dbReference>
<protein>
    <recommendedName>
        <fullName evidence="12">Tectonic-1</fullName>
    </recommendedName>
</protein>
<organism evidence="10 11">
    <name type="scientific">Cnephaeus nilssonii</name>
    <name type="common">Northern bat</name>
    <name type="synonym">Eptesicus nilssonii</name>
    <dbReference type="NCBI Taxonomy" id="3371016"/>
    <lineage>
        <taxon>Eukaryota</taxon>
        <taxon>Metazoa</taxon>
        <taxon>Chordata</taxon>
        <taxon>Craniata</taxon>
        <taxon>Vertebrata</taxon>
        <taxon>Euteleostomi</taxon>
        <taxon>Mammalia</taxon>
        <taxon>Eutheria</taxon>
        <taxon>Laurasiatheria</taxon>
        <taxon>Chiroptera</taxon>
        <taxon>Yangochiroptera</taxon>
        <taxon>Vespertilionidae</taxon>
        <taxon>Cnephaeus</taxon>
    </lineage>
</organism>
<feature type="compositionally biased region" description="Pro residues" evidence="6">
    <location>
        <begin position="54"/>
        <end position="68"/>
    </location>
</feature>
<feature type="domain" description="Tectonic-1-3 N-terminal" evidence="9">
    <location>
        <begin position="70"/>
        <end position="175"/>
    </location>
</feature>
<comment type="subunit">
    <text evidence="2">Part of the tectonic-like complex (also named B9 complex).</text>
</comment>
<evidence type="ECO:0000256" key="1">
    <source>
        <dbReference type="ARBA" id="ARBA00007633"/>
    </source>
</evidence>
<evidence type="ECO:0000256" key="6">
    <source>
        <dbReference type="SAM" id="MobiDB-lite"/>
    </source>
</evidence>
<dbReference type="PANTHER" id="PTHR14611">
    <property type="entry name" value="TECTONIC FAMILY MEMBER"/>
    <property type="match status" value="1"/>
</dbReference>
<evidence type="ECO:0000313" key="10">
    <source>
        <dbReference type="EMBL" id="KAK1328640.1"/>
    </source>
</evidence>
<evidence type="ECO:0000256" key="2">
    <source>
        <dbReference type="ARBA" id="ARBA00011495"/>
    </source>
</evidence>
<evidence type="ECO:0000313" key="11">
    <source>
        <dbReference type="Proteomes" id="UP001177744"/>
    </source>
</evidence>
<gene>
    <name evidence="10" type="ORF">QTO34_012214</name>
</gene>
<dbReference type="GO" id="GO:0036038">
    <property type="term" value="C:MKS complex"/>
    <property type="evidence" value="ECO:0007669"/>
    <property type="project" value="TreeGrafter"/>
</dbReference>
<dbReference type="InterPro" id="IPR040354">
    <property type="entry name" value="TCTN1-3"/>
</dbReference>
<dbReference type="GO" id="GO:0060271">
    <property type="term" value="P:cilium assembly"/>
    <property type="evidence" value="ECO:0007669"/>
    <property type="project" value="TreeGrafter"/>
</dbReference>
<evidence type="ECO:0008006" key="12">
    <source>
        <dbReference type="Google" id="ProtNLM"/>
    </source>
</evidence>
<evidence type="ECO:0000256" key="3">
    <source>
        <dbReference type="ARBA" id="ARBA00022729"/>
    </source>
</evidence>
<evidence type="ECO:0000259" key="8">
    <source>
        <dbReference type="Pfam" id="PF07773"/>
    </source>
</evidence>
<keyword evidence="5" id="KW-0325">Glycoprotein</keyword>
<dbReference type="GO" id="GO:1904491">
    <property type="term" value="P:protein localization to ciliary transition zone"/>
    <property type="evidence" value="ECO:0007669"/>
    <property type="project" value="TreeGrafter"/>
</dbReference>
<feature type="domain" description="Tectonic-1-3" evidence="8">
    <location>
        <begin position="205"/>
        <end position="323"/>
    </location>
</feature>
<evidence type="ECO:0000256" key="4">
    <source>
        <dbReference type="ARBA" id="ARBA00022794"/>
    </source>
</evidence>
<name>A0AA40HDC1_CNENI</name>
<dbReference type="AlphaFoldDB" id="A0AA40HDC1"/>
<dbReference type="Pfam" id="PF25752">
    <property type="entry name" value="DUF1619_N"/>
    <property type="match status" value="1"/>
</dbReference>
<feature type="region of interest" description="Disordered" evidence="6">
    <location>
        <begin position="33"/>
        <end position="68"/>
    </location>
</feature>
<dbReference type="InterPro" id="IPR011677">
    <property type="entry name" value="TCTN1-3_dom"/>
</dbReference>
<comment type="caution">
    <text evidence="10">The sequence shown here is derived from an EMBL/GenBank/DDBJ whole genome shotgun (WGS) entry which is preliminary data.</text>
</comment>
<dbReference type="Pfam" id="PF07773">
    <property type="entry name" value="TCTN_DUF1619"/>
    <property type="match status" value="2"/>
</dbReference>
<keyword evidence="11" id="KW-1185">Reference proteome</keyword>
<feature type="signal peptide" evidence="7">
    <location>
        <begin position="1"/>
        <end position="22"/>
    </location>
</feature>
<keyword evidence="3 7" id="KW-0732">Signal</keyword>
<feature type="chain" id="PRO_5041470075" description="Tectonic-1" evidence="7">
    <location>
        <begin position="23"/>
        <end position="551"/>
    </location>
</feature>
<keyword evidence="4" id="KW-0970">Cilium biogenesis/degradation</keyword>
<comment type="similarity">
    <text evidence="1">Belongs to the tectonic family.</text>
</comment>
<reference evidence="10" key="1">
    <citation type="submission" date="2023-06" db="EMBL/GenBank/DDBJ databases">
        <title>Reference genome for the Northern bat (Eptesicus nilssonii), a most northern bat species.</title>
        <authorList>
            <person name="Laine V.N."/>
            <person name="Pulliainen A.T."/>
            <person name="Lilley T.M."/>
        </authorList>
    </citation>
    <scope>NUCLEOTIDE SEQUENCE</scope>
    <source>
        <strain evidence="10">BLF_Eptnil</strain>
        <tissue evidence="10">Kidney</tissue>
    </source>
</reference>
<dbReference type="EMBL" id="JAULJE010000023">
    <property type="protein sequence ID" value="KAK1328640.1"/>
    <property type="molecule type" value="Genomic_DNA"/>
</dbReference>
<accession>A0AA40HDC1</accession>
<evidence type="ECO:0000259" key="9">
    <source>
        <dbReference type="Pfam" id="PF25752"/>
    </source>
</evidence>